<reference evidence="1 2" key="1">
    <citation type="submission" date="2015-03" db="EMBL/GenBank/DDBJ databases">
        <authorList>
            <consortium name="Pathogen Informatics"/>
            <person name="Murphy D."/>
        </authorList>
    </citation>
    <scope>NUCLEOTIDE SEQUENCE [LARGE SCALE GENOMIC DNA]</scope>
    <source>
        <strain evidence="2">type strain: CIP110231</strain>
    </source>
</reference>
<name>A0ABM9SN75_9GAMM</name>
<evidence type="ECO:0000313" key="1">
    <source>
        <dbReference type="EMBL" id="CNF27758.1"/>
    </source>
</evidence>
<evidence type="ECO:0000313" key="2">
    <source>
        <dbReference type="Proteomes" id="UP000040578"/>
    </source>
</evidence>
<gene>
    <name evidence="1" type="ORF">ERS137967_03717</name>
</gene>
<proteinExistence type="predicted"/>
<dbReference type="RefSeq" id="WP_157045596.1">
    <property type="nucleotide sequence ID" value="NZ_CPYD01000023.1"/>
</dbReference>
<dbReference type="Proteomes" id="UP000040578">
    <property type="component" value="Unassembled WGS sequence"/>
</dbReference>
<sequence>MRKNELKWWHKHLLESAKACREAGCNGVAARELTCASAKRRIYQWDESVSIEIKGAA</sequence>
<comment type="caution">
    <text evidence="1">The sequence shown here is derived from an EMBL/GenBank/DDBJ whole genome shotgun (WGS) entry which is preliminary data.</text>
</comment>
<organism evidence="1 2">
    <name type="scientific">Yersinia nurmii</name>
    <dbReference type="NCBI Taxonomy" id="685706"/>
    <lineage>
        <taxon>Bacteria</taxon>
        <taxon>Pseudomonadati</taxon>
        <taxon>Pseudomonadota</taxon>
        <taxon>Gammaproteobacteria</taxon>
        <taxon>Enterobacterales</taxon>
        <taxon>Yersiniaceae</taxon>
        <taxon>Yersinia</taxon>
    </lineage>
</organism>
<keyword evidence="2" id="KW-1185">Reference proteome</keyword>
<protein>
    <submittedName>
        <fullName evidence="1">Uncharacterized protein</fullName>
    </submittedName>
</protein>
<accession>A0ABM9SN75</accession>
<dbReference type="EMBL" id="CPYD01000023">
    <property type="protein sequence ID" value="CNF27758.1"/>
    <property type="molecule type" value="Genomic_DNA"/>
</dbReference>